<accession>A0A8S9Z8K2</accession>
<comment type="similarity">
    <text evidence="1">Belongs to the nematode receptor-like protein sre family.</text>
</comment>
<dbReference type="GO" id="GO:0007606">
    <property type="term" value="P:sensory perception of chemical stimulus"/>
    <property type="evidence" value="ECO:0007669"/>
    <property type="project" value="InterPro"/>
</dbReference>
<reference evidence="3" key="1">
    <citation type="journal article" date="2020" name="Ecol. Evol.">
        <title>Genome structure and content of the rice root-knot nematode (Meloidogyne graminicola).</title>
        <authorList>
            <person name="Phan N.T."/>
            <person name="Danchin E.G.J."/>
            <person name="Klopp C."/>
            <person name="Perfus-Barbeoch L."/>
            <person name="Kozlowski D.K."/>
            <person name="Koutsovoulos G.D."/>
            <person name="Lopez-Roques C."/>
            <person name="Bouchez O."/>
            <person name="Zahm M."/>
            <person name="Besnard G."/>
            <person name="Bellafiore S."/>
        </authorList>
    </citation>
    <scope>NUCLEOTIDE SEQUENCE</scope>
    <source>
        <strain evidence="3">VN-18</strain>
    </source>
</reference>
<feature type="transmembrane region" description="Helical" evidence="2">
    <location>
        <begin position="58"/>
        <end position="78"/>
    </location>
</feature>
<dbReference type="Proteomes" id="UP000605970">
    <property type="component" value="Unassembled WGS sequence"/>
</dbReference>
<dbReference type="PANTHER" id="PTHR47518:SF9">
    <property type="entry name" value="SERPENTINE RECEPTOR, CLASS T"/>
    <property type="match status" value="1"/>
</dbReference>
<feature type="transmembrane region" description="Helical" evidence="2">
    <location>
        <begin position="155"/>
        <end position="177"/>
    </location>
</feature>
<evidence type="ECO:0000256" key="1">
    <source>
        <dbReference type="ARBA" id="ARBA00006803"/>
    </source>
</evidence>
<keyword evidence="2" id="KW-1133">Transmembrane helix</keyword>
<comment type="caution">
    <text evidence="3">The sequence shown here is derived from an EMBL/GenBank/DDBJ whole genome shotgun (WGS) entry which is preliminary data.</text>
</comment>
<evidence type="ECO:0000313" key="4">
    <source>
        <dbReference type="Proteomes" id="UP000605970"/>
    </source>
</evidence>
<gene>
    <name evidence="3" type="ORF">Mgra_00009771</name>
</gene>
<name>A0A8S9Z8K2_9BILA</name>
<dbReference type="EMBL" id="JABEBT010000182">
    <property type="protein sequence ID" value="KAF7626056.1"/>
    <property type="molecule type" value="Genomic_DNA"/>
</dbReference>
<dbReference type="PANTHER" id="PTHR47518">
    <property type="entry name" value="SERPENTINE RECEPTOR CLASS EPSILON-13-RELATED"/>
    <property type="match status" value="1"/>
</dbReference>
<keyword evidence="2" id="KW-0472">Membrane</keyword>
<feature type="transmembrane region" description="Helical" evidence="2">
    <location>
        <begin position="90"/>
        <end position="112"/>
    </location>
</feature>
<evidence type="ECO:0000256" key="2">
    <source>
        <dbReference type="SAM" id="Phobius"/>
    </source>
</evidence>
<evidence type="ECO:0000313" key="3">
    <source>
        <dbReference type="EMBL" id="KAF7626056.1"/>
    </source>
</evidence>
<proteinExistence type="inferred from homology"/>
<keyword evidence="2" id="KW-0812">Transmembrane</keyword>
<dbReference type="OrthoDB" id="5802971at2759"/>
<dbReference type="AlphaFoldDB" id="A0A8S9Z8K2"/>
<feature type="non-terminal residue" evidence="3">
    <location>
        <position position="207"/>
    </location>
</feature>
<dbReference type="InterPro" id="IPR052854">
    <property type="entry name" value="Serpentine_rcpt_epsilon"/>
</dbReference>
<keyword evidence="4" id="KW-1185">Reference proteome</keyword>
<organism evidence="3 4">
    <name type="scientific">Meloidogyne graminicola</name>
    <dbReference type="NCBI Taxonomy" id="189291"/>
    <lineage>
        <taxon>Eukaryota</taxon>
        <taxon>Metazoa</taxon>
        <taxon>Ecdysozoa</taxon>
        <taxon>Nematoda</taxon>
        <taxon>Chromadorea</taxon>
        <taxon>Rhabditida</taxon>
        <taxon>Tylenchina</taxon>
        <taxon>Tylenchomorpha</taxon>
        <taxon>Tylenchoidea</taxon>
        <taxon>Meloidogynidae</taxon>
        <taxon>Meloidogyninae</taxon>
        <taxon>Meloidogyne</taxon>
    </lineage>
</organism>
<dbReference type="GO" id="GO:0016020">
    <property type="term" value="C:membrane"/>
    <property type="evidence" value="ECO:0007669"/>
    <property type="project" value="InterPro"/>
</dbReference>
<dbReference type="Pfam" id="PF03125">
    <property type="entry name" value="Sre"/>
    <property type="match status" value="1"/>
</dbReference>
<dbReference type="InterPro" id="IPR004151">
    <property type="entry name" value="7TM_GPCR_serpentine_rcpt_Sre"/>
</dbReference>
<sequence length="207" mass="24326">FFSVFSFLLYHINIYLQYNLIDNLSINSITIGNMMGHIIIIERTIATLNSFKYEKQKGYLFTILWIFILVIIIILMQLTPSILVEQKFNFFSLITHLTLALSIGELIVFSILNLKNKKRYEQFNDIKNNYYKYKLTERYQLQENIYSGKQLIPTFIFHLINILCSNIVCIIIDYLNINSGNGFELLICFMFFTHTISKLGIEVTVIT</sequence>
<protein>
    <submittedName>
        <fullName evidence="3">Uncharacterized protein</fullName>
    </submittedName>
</protein>